<feature type="transmembrane region" description="Helical" evidence="7">
    <location>
        <begin position="127"/>
        <end position="147"/>
    </location>
</feature>
<feature type="transmembrane region" description="Helical" evidence="7">
    <location>
        <begin position="241"/>
        <end position="262"/>
    </location>
</feature>
<dbReference type="InterPro" id="IPR003918">
    <property type="entry name" value="NADH_UbQ_OxRdtase"/>
</dbReference>
<feature type="transmembrane region" description="Helical" evidence="7">
    <location>
        <begin position="370"/>
        <end position="391"/>
    </location>
</feature>
<evidence type="ECO:0000256" key="3">
    <source>
        <dbReference type="ARBA" id="ARBA00022692"/>
    </source>
</evidence>
<keyword evidence="10" id="KW-1185">Reference proteome</keyword>
<feature type="transmembrane region" description="Helical" evidence="7">
    <location>
        <begin position="300"/>
        <end position="317"/>
    </location>
</feature>
<feature type="domain" description="NADH:quinone oxidoreductase/Mrp antiporter transmembrane" evidence="8">
    <location>
        <begin position="124"/>
        <end position="415"/>
    </location>
</feature>
<feature type="transmembrane region" description="Helical" evidence="7">
    <location>
        <begin position="69"/>
        <end position="92"/>
    </location>
</feature>
<evidence type="ECO:0000256" key="6">
    <source>
        <dbReference type="RuleBase" id="RU000320"/>
    </source>
</evidence>
<evidence type="ECO:0000256" key="1">
    <source>
        <dbReference type="ARBA" id="ARBA00004127"/>
    </source>
</evidence>
<protein>
    <submittedName>
        <fullName evidence="9">NADH dehydrogenase subunit M</fullName>
    </submittedName>
</protein>
<dbReference type="AlphaFoldDB" id="A0A2T0THY5"/>
<feature type="transmembrane region" description="Helical" evidence="7">
    <location>
        <begin position="208"/>
        <end position="229"/>
    </location>
</feature>
<feature type="transmembrane region" description="Helical" evidence="7">
    <location>
        <begin position="403"/>
        <end position="423"/>
    </location>
</feature>
<dbReference type="GO" id="GO:0016020">
    <property type="term" value="C:membrane"/>
    <property type="evidence" value="ECO:0007669"/>
    <property type="project" value="UniProtKB-SubCell"/>
</dbReference>
<dbReference type="GO" id="GO:0015990">
    <property type="term" value="P:electron transport coupled proton transport"/>
    <property type="evidence" value="ECO:0007669"/>
    <property type="project" value="TreeGrafter"/>
</dbReference>
<proteinExistence type="inferred from homology"/>
<reference evidence="9 10" key="1">
    <citation type="submission" date="2018-03" db="EMBL/GenBank/DDBJ databases">
        <title>Genomic Encyclopedia of Archaeal and Bacterial Type Strains, Phase II (KMG-II): from individual species to whole genera.</title>
        <authorList>
            <person name="Goeker M."/>
        </authorList>
    </citation>
    <scope>NUCLEOTIDE SEQUENCE [LARGE SCALE GENOMIC DNA]</scope>
    <source>
        <strain evidence="9 10">DSM 28354</strain>
    </source>
</reference>
<evidence type="ECO:0000313" key="10">
    <source>
        <dbReference type="Proteomes" id="UP000238375"/>
    </source>
</evidence>
<feature type="transmembrane region" description="Helical" evidence="7">
    <location>
        <begin position="104"/>
        <end position="121"/>
    </location>
</feature>
<dbReference type="InterPro" id="IPR001750">
    <property type="entry name" value="ND/Mrp_TM"/>
</dbReference>
<dbReference type="GO" id="GO:0042773">
    <property type="term" value="P:ATP synthesis coupled electron transport"/>
    <property type="evidence" value="ECO:0007669"/>
    <property type="project" value="InterPro"/>
</dbReference>
<dbReference type="GO" id="GO:0012505">
    <property type="term" value="C:endomembrane system"/>
    <property type="evidence" value="ECO:0007669"/>
    <property type="project" value="UniProtKB-SubCell"/>
</dbReference>
<evidence type="ECO:0000259" key="8">
    <source>
        <dbReference type="Pfam" id="PF00361"/>
    </source>
</evidence>
<dbReference type="OrthoDB" id="9811718at2"/>
<sequence length="492" mass="54336">MLTLALILFPALTACLLLLTNSGTTRQLAFGAALIETALAIYAFSTFTPNATSQFGFDYPWIPSLGIRLSAGIDGISLLLTLLTGILVPLIVLSTFNRAYERPGTFYALMLFMQSALMGVFTARDGFLFYFFFEAALIPIYFLAAMWGGANRIPVTFKFFIYTIFGSLFMLLALVYLYYQTPATTGSAHSSAIVDFYKLKLSASAQGWVFWAFFIAFAIKMPVFPFHTWQPDTYVESPTPATMLLAGIMLKMGIYGLIRFILPVTPIGIETWGQTAIILSVIGIVYGSIIAIRQRDMKRLIAYSSFSHVGLMAAGVFSQTETGLQGALIQMLAHGVNVVGLFFVADVIYSRTDTRQLDQLGGITRTTPKLTVYFMIIMLGSVALPLTNGFIGEFLLLHGVYSYNHYLGLAAGFTIIFGAVYLLRMFQKAMFGPTTARTESFADLTLSESWVFVPLVVLVFWMGVYPQTFMKMTEPAVANLMKYIGTTAISMK</sequence>
<gene>
    <name evidence="9" type="ORF">CLV58_10265</name>
</gene>
<dbReference type="EMBL" id="PVTE01000002">
    <property type="protein sequence ID" value="PRY45317.1"/>
    <property type="molecule type" value="Genomic_DNA"/>
</dbReference>
<evidence type="ECO:0000256" key="2">
    <source>
        <dbReference type="ARBA" id="ARBA00009025"/>
    </source>
</evidence>
<name>A0A2T0THY5_9BACT</name>
<comment type="similarity">
    <text evidence="2">Belongs to the complex I subunit 4 family.</text>
</comment>
<feature type="transmembrane region" description="Helical" evidence="7">
    <location>
        <begin position="329"/>
        <end position="349"/>
    </location>
</feature>
<comment type="subcellular location">
    <subcellularLocation>
        <location evidence="1">Endomembrane system</location>
        <topology evidence="1">Multi-pass membrane protein</topology>
    </subcellularLocation>
    <subcellularLocation>
        <location evidence="6">Membrane</location>
        <topology evidence="6">Multi-pass membrane protein</topology>
    </subcellularLocation>
</comment>
<keyword evidence="5 7" id="KW-0472">Membrane</keyword>
<evidence type="ECO:0000256" key="5">
    <source>
        <dbReference type="ARBA" id="ARBA00023136"/>
    </source>
</evidence>
<evidence type="ECO:0000256" key="7">
    <source>
        <dbReference type="SAM" id="Phobius"/>
    </source>
</evidence>
<dbReference type="PRINTS" id="PR01437">
    <property type="entry name" value="NUOXDRDTASE4"/>
</dbReference>
<dbReference type="GO" id="GO:0048039">
    <property type="term" value="F:ubiquinone binding"/>
    <property type="evidence" value="ECO:0007669"/>
    <property type="project" value="TreeGrafter"/>
</dbReference>
<evidence type="ECO:0000313" key="9">
    <source>
        <dbReference type="EMBL" id="PRY45317.1"/>
    </source>
</evidence>
<feature type="transmembrane region" description="Helical" evidence="7">
    <location>
        <begin position="159"/>
        <end position="179"/>
    </location>
</feature>
<accession>A0A2T0THY5</accession>
<dbReference type="InterPro" id="IPR010227">
    <property type="entry name" value="NADH_Q_OxRdtase_chainM/4"/>
</dbReference>
<comment type="caution">
    <text evidence="9">The sequence shown here is derived from an EMBL/GenBank/DDBJ whole genome shotgun (WGS) entry which is preliminary data.</text>
</comment>
<feature type="transmembrane region" description="Helical" evidence="7">
    <location>
        <begin position="274"/>
        <end position="293"/>
    </location>
</feature>
<dbReference type="RefSeq" id="WP_106136184.1">
    <property type="nucleotide sequence ID" value="NZ_PVTE01000002.1"/>
</dbReference>
<feature type="transmembrane region" description="Helical" evidence="7">
    <location>
        <begin position="444"/>
        <end position="464"/>
    </location>
</feature>
<dbReference type="GO" id="GO:0003954">
    <property type="term" value="F:NADH dehydrogenase activity"/>
    <property type="evidence" value="ECO:0007669"/>
    <property type="project" value="TreeGrafter"/>
</dbReference>
<dbReference type="PANTHER" id="PTHR43507:SF1">
    <property type="entry name" value="NADH-UBIQUINONE OXIDOREDUCTASE CHAIN 4"/>
    <property type="match status" value="1"/>
</dbReference>
<keyword evidence="3 6" id="KW-0812">Transmembrane</keyword>
<dbReference type="PANTHER" id="PTHR43507">
    <property type="entry name" value="NADH-UBIQUINONE OXIDOREDUCTASE CHAIN 4"/>
    <property type="match status" value="1"/>
</dbReference>
<organism evidence="9 10">
    <name type="scientific">Spirosoma oryzae</name>
    <dbReference type="NCBI Taxonomy" id="1469603"/>
    <lineage>
        <taxon>Bacteria</taxon>
        <taxon>Pseudomonadati</taxon>
        <taxon>Bacteroidota</taxon>
        <taxon>Cytophagia</taxon>
        <taxon>Cytophagales</taxon>
        <taxon>Cytophagaceae</taxon>
        <taxon>Spirosoma</taxon>
    </lineage>
</organism>
<dbReference type="NCBIfam" id="TIGR01972">
    <property type="entry name" value="NDH_I_M"/>
    <property type="match status" value="1"/>
</dbReference>
<keyword evidence="4 7" id="KW-1133">Transmembrane helix</keyword>
<evidence type="ECO:0000256" key="4">
    <source>
        <dbReference type="ARBA" id="ARBA00022989"/>
    </source>
</evidence>
<dbReference type="Proteomes" id="UP000238375">
    <property type="component" value="Unassembled WGS sequence"/>
</dbReference>
<dbReference type="Pfam" id="PF00361">
    <property type="entry name" value="Proton_antipo_M"/>
    <property type="match status" value="1"/>
</dbReference>
<dbReference type="GO" id="GO:0008137">
    <property type="term" value="F:NADH dehydrogenase (ubiquinone) activity"/>
    <property type="evidence" value="ECO:0007669"/>
    <property type="project" value="InterPro"/>
</dbReference>